<dbReference type="InterPro" id="IPR036412">
    <property type="entry name" value="HAD-like_sf"/>
</dbReference>
<dbReference type="NCBIfam" id="TIGR01490">
    <property type="entry name" value="HAD-SF-IB-hyp1"/>
    <property type="match status" value="1"/>
</dbReference>
<dbReference type="AlphaFoldDB" id="A0A5C7DUD0"/>
<gene>
    <name evidence="1" type="ORF">FPD38_00590</name>
</gene>
<name>A0A5C7DUD0_9BACT</name>
<dbReference type="Pfam" id="PF12710">
    <property type="entry name" value="HAD"/>
    <property type="match status" value="1"/>
</dbReference>
<dbReference type="InterPro" id="IPR050582">
    <property type="entry name" value="HAD-like_SerB"/>
</dbReference>
<reference evidence="1 2" key="1">
    <citation type="submission" date="2019-07" db="EMBL/GenBank/DDBJ databases">
        <title>Rapid identification of Enteric Bacteria from Whole Genome Sequences (WGS) using Average Nucleotide Identity (ANI).</title>
        <authorList>
            <person name="Lane C."/>
        </authorList>
    </citation>
    <scope>NUCLEOTIDE SEQUENCE [LARGE SCALE GENOMIC DNA]</scope>
    <source>
        <strain evidence="1 2">2016D-0084</strain>
    </source>
</reference>
<organism evidence="1 2">
    <name type="scientific">Campylobacter volucris</name>
    <dbReference type="NCBI Taxonomy" id="1031542"/>
    <lineage>
        <taxon>Bacteria</taxon>
        <taxon>Pseudomonadati</taxon>
        <taxon>Campylobacterota</taxon>
        <taxon>Epsilonproteobacteria</taxon>
        <taxon>Campylobacterales</taxon>
        <taxon>Campylobacteraceae</taxon>
        <taxon>Campylobacter</taxon>
    </lineage>
</organism>
<dbReference type="RefSeq" id="WP_147554874.1">
    <property type="nucleotide sequence ID" value="NZ_VOWJ01000010.1"/>
</dbReference>
<dbReference type="InterPro" id="IPR023214">
    <property type="entry name" value="HAD_sf"/>
</dbReference>
<dbReference type="Gene3D" id="1.20.1440.100">
    <property type="entry name" value="SG protein - dephosphorylation function"/>
    <property type="match status" value="1"/>
</dbReference>
<accession>A0A5C7DUD0</accession>
<dbReference type="InterPro" id="IPR006385">
    <property type="entry name" value="HAD_hydro_SerB1"/>
</dbReference>
<dbReference type="NCBIfam" id="TIGR01488">
    <property type="entry name" value="HAD-SF-IB"/>
    <property type="match status" value="1"/>
</dbReference>
<dbReference type="EMBL" id="VOWJ01000010">
    <property type="protein sequence ID" value="TXE89746.1"/>
    <property type="molecule type" value="Genomic_DNA"/>
</dbReference>
<dbReference type="GO" id="GO:0016787">
    <property type="term" value="F:hydrolase activity"/>
    <property type="evidence" value="ECO:0007669"/>
    <property type="project" value="UniProtKB-KW"/>
</dbReference>
<dbReference type="PANTHER" id="PTHR43344">
    <property type="entry name" value="PHOSPHOSERINE PHOSPHATASE"/>
    <property type="match status" value="1"/>
</dbReference>
<evidence type="ECO:0000313" key="1">
    <source>
        <dbReference type="EMBL" id="TXE89746.1"/>
    </source>
</evidence>
<keyword evidence="1" id="KW-0378">Hydrolase</keyword>
<comment type="caution">
    <text evidence="1">The sequence shown here is derived from an EMBL/GenBank/DDBJ whole genome shotgun (WGS) entry which is preliminary data.</text>
</comment>
<evidence type="ECO:0000313" key="2">
    <source>
        <dbReference type="Proteomes" id="UP000321629"/>
    </source>
</evidence>
<sequence length="211" mass="24565">MQSEIYAFFDFCETITNFQTLEAFLPIIKNCNPNYSEENNFKRRKEYSELDLQYPTYEVLIDCPIHKVKHKAKEFIYDRVLKNINNNILNKLFWHQDQGHIVAIVSGGLSIYIDEFANLYDIKHVVAVDLECQAGVFTGNIDGIHTMQERKLYKLSQIFDIRNIDLENSYAYSDCVSDIPLLSFVGNPYVVECGKDVRWAKLLNFNIIKGN</sequence>
<dbReference type="SUPFAM" id="SSF56784">
    <property type="entry name" value="HAD-like"/>
    <property type="match status" value="1"/>
</dbReference>
<proteinExistence type="predicted"/>
<dbReference type="Gene3D" id="3.40.50.1000">
    <property type="entry name" value="HAD superfamily/HAD-like"/>
    <property type="match status" value="1"/>
</dbReference>
<protein>
    <submittedName>
        <fullName evidence="1">HAD-IB family hydrolase</fullName>
    </submittedName>
</protein>
<dbReference type="Proteomes" id="UP000321629">
    <property type="component" value="Unassembled WGS sequence"/>
</dbReference>